<evidence type="ECO:0000256" key="6">
    <source>
        <dbReference type="ARBA" id="ARBA00022801"/>
    </source>
</evidence>
<dbReference type="SUPFAM" id="SSF52540">
    <property type="entry name" value="P-loop containing nucleoside triphosphate hydrolases"/>
    <property type="match status" value="1"/>
</dbReference>
<dbReference type="Pfam" id="PF18019">
    <property type="entry name" value="Cas3_HD"/>
    <property type="match status" value="1"/>
</dbReference>
<dbReference type="EMBL" id="BMMX01000067">
    <property type="protein sequence ID" value="GGL19490.1"/>
    <property type="molecule type" value="Genomic_DNA"/>
</dbReference>
<dbReference type="GO" id="GO:0016787">
    <property type="term" value="F:hydrolase activity"/>
    <property type="evidence" value="ECO:0007669"/>
    <property type="project" value="UniProtKB-KW"/>
</dbReference>
<comment type="similarity">
    <text evidence="1">In the N-terminal section; belongs to the CRISPR-associated nuclease Cas3-HD family.</text>
</comment>
<evidence type="ECO:0000256" key="9">
    <source>
        <dbReference type="ARBA" id="ARBA00023118"/>
    </source>
</evidence>
<dbReference type="NCBIfam" id="TIGR01587">
    <property type="entry name" value="cas3_core"/>
    <property type="match status" value="1"/>
</dbReference>
<dbReference type="Gene3D" id="3.40.50.300">
    <property type="entry name" value="P-loop containing nucleotide triphosphate hydrolases"/>
    <property type="match status" value="2"/>
</dbReference>
<dbReference type="RefSeq" id="WP_229716328.1">
    <property type="nucleotide sequence ID" value="NZ_BMMX01000067.1"/>
</dbReference>
<dbReference type="GO" id="GO:0005829">
    <property type="term" value="C:cytosol"/>
    <property type="evidence" value="ECO:0007669"/>
    <property type="project" value="TreeGrafter"/>
</dbReference>
<dbReference type="GO" id="GO:0004518">
    <property type="term" value="F:nuclease activity"/>
    <property type="evidence" value="ECO:0007669"/>
    <property type="project" value="UniProtKB-KW"/>
</dbReference>
<feature type="domain" description="Helicase ATP-binding" evidence="11">
    <location>
        <begin position="267"/>
        <end position="482"/>
    </location>
</feature>
<reference evidence="13" key="1">
    <citation type="journal article" date="2014" name="Int. J. Syst. Evol. Microbiol.">
        <title>Complete genome sequence of Corynebacterium casei LMG S-19264T (=DSM 44701T), isolated from a smear-ripened cheese.</title>
        <authorList>
            <consortium name="US DOE Joint Genome Institute (JGI-PGF)"/>
            <person name="Walter F."/>
            <person name="Albersmeier A."/>
            <person name="Kalinowski J."/>
            <person name="Ruckert C."/>
        </authorList>
    </citation>
    <scope>NUCLEOTIDE SEQUENCE</scope>
    <source>
        <strain evidence="13">CGMCC 4.7299</strain>
    </source>
</reference>
<dbReference type="PANTHER" id="PTHR47959:SF16">
    <property type="entry name" value="CRISPR-ASSOCIATED NUCLEASE_HELICASE CAS3-RELATED"/>
    <property type="match status" value="1"/>
</dbReference>
<feature type="domain" description="HD Cas3-type" evidence="12">
    <location>
        <begin position="26"/>
        <end position="237"/>
    </location>
</feature>
<protein>
    <submittedName>
        <fullName evidence="13">CRISPR-associated helicase/endonuclease Cas3</fullName>
    </submittedName>
</protein>
<dbReference type="InterPro" id="IPR014001">
    <property type="entry name" value="Helicase_ATP-bd"/>
</dbReference>
<keyword evidence="6" id="KW-0378">Hydrolase</keyword>
<feature type="compositionally biased region" description="Pro residues" evidence="10">
    <location>
        <begin position="359"/>
        <end position="373"/>
    </location>
</feature>
<dbReference type="GO" id="GO:0005524">
    <property type="term" value="F:ATP binding"/>
    <property type="evidence" value="ECO:0007669"/>
    <property type="project" value="UniProtKB-KW"/>
</dbReference>
<dbReference type="InterPro" id="IPR050079">
    <property type="entry name" value="DEAD_box_RNA_helicase"/>
</dbReference>
<keyword evidence="8" id="KW-0067">ATP-binding</keyword>
<reference evidence="13" key="2">
    <citation type="submission" date="2020-09" db="EMBL/GenBank/DDBJ databases">
        <authorList>
            <person name="Sun Q."/>
            <person name="Zhou Y."/>
        </authorList>
    </citation>
    <scope>NUCLEOTIDE SEQUENCE</scope>
    <source>
        <strain evidence="13">CGMCC 4.7299</strain>
    </source>
</reference>
<dbReference type="InterPro" id="IPR006483">
    <property type="entry name" value="CRISPR-assoc_Cas3_HD"/>
</dbReference>
<dbReference type="AlphaFoldDB" id="A0A8J3C7M6"/>
<dbReference type="InterPro" id="IPR006474">
    <property type="entry name" value="Helicase_Cas3_CRISPR-ass_core"/>
</dbReference>
<dbReference type="Proteomes" id="UP000656042">
    <property type="component" value="Unassembled WGS sequence"/>
</dbReference>
<dbReference type="InterPro" id="IPR054712">
    <property type="entry name" value="Cas3-like_dom"/>
</dbReference>
<keyword evidence="4" id="KW-0479">Metal-binding</keyword>
<evidence type="ECO:0000313" key="14">
    <source>
        <dbReference type="Proteomes" id="UP000656042"/>
    </source>
</evidence>
<dbReference type="Gene3D" id="1.10.3210.30">
    <property type="match status" value="1"/>
</dbReference>
<comment type="caution">
    <text evidence="13">The sequence shown here is derived from an EMBL/GenBank/DDBJ whole genome shotgun (WGS) entry which is preliminary data.</text>
</comment>
<dbReference type="CDD" id="cd09641">
    <property type="entry name" value="Cas3''_I"/>
    <property type="match status" value="1"/>
</dbReference>
<dbReference type="SUPFAM" id="SSF109604">
    <property type="entry name" value="HD-domain/PDEase-like"/>
    <property type="match status" value="1"/>
</dbReference>
<keyword evidence="5" id="KW-0547">Nucleotide-binding</keyword>
<evidence type="ECO:0000313" key="13">
    <source>
        <dbReference type="EMBL" id="GGL19490.1"/>
    </source>
</evidence>
<dbReference type="GO" id="GO:0046872">
    <property type="term" value="F:metal ion binding"/>
    <property type="evidence" value="ECO:0007669"/>
    <property type="project" value="UniProtKB-KW"/>
</dbReference>
<dbReference type="PANTHER" id="PTHR47959">
    <property type="entry name" value="ATP-DEPENDENT RNA HELICASE RHLE-RELATED"/>
    <property type="match status" value="1"/>
</dbReference>
<evidence type="ECO:0000256" key="2">
    <source>
        <dbReference type="ARBA" id="ARBA00009046"/>
    </source>
</evidence>
<dbReference type="Pfam" id="PF22590">
    <property type="entry name" value="Cas3-like_C_2"/>
    <property type="match status" value="1"/>
</dbReference>
<dbReference type="GO" id="GO:0051607">
    <property type="term" value="P:defense response to virus"/>
    <property type="evidence" value="ECO:0007669"/>
    <property type="project" value="UniProtKB-KW"/>
</dbReference>
<proteinExistence type="inferred from homology"/>
<evidence type="ECO:0000256" key="10">
    <source>
        <dbReference type="SAM" id="MobiDB-lite"/>
    </source>
</evidence>
<evidence type="ECO:0000256" key="8">
    <source>
        <dbReference type="ARBA" id="ARBA00022840"/>
    </source>
</evidence>
<dbReference type="PROSITE" id="PS51643">
    <property type="entry name" value="HD_CAS3"/>
    <property type="match status" value="1"/>
</dbReference>
<dbReference type="InterPro" id="IPR038257">
    <property type="entry name" value="CRISPR-assoc_Cas3_HD_sf"/>
</dbReference>
<feature type="region of interest" description="Disordered" evidence="10">
    <location>
        <begin position="359"/>
        <end position="380"/>
    </location>
</feature>
<organism evidence="13 14">
    <name type="scientific">Mangrovihabitans endophyticus</name>
    <dbReference type="NCBI Taxonomy" id="1751298"/>
    <lineage>
        <taxon>Bacteria</taxon>
        <taxon>Bacillati</taxon>
        <taxon>Actinomycetota</taxon>
        <taxon>Actinomycetes</taxon>
        <taxon>Micromonosporales</taxon>
        <taxon>Micromonosporaceae</taxon>
        <taxon>Mangrovihabitans</taxon>
    </lineage>
</organism>
<keyword evidence="14" id="KW-1185">Reference proteome</keyword>
<gene>
    <name evidence="13" type="ORF">GCM10012284_62530</name>
</gene>
<evidence type="ECO:0000256" key="5">
    <source>
        <dbReference type="ARBA" id="ARBA00022741"/>
    </source>
</evidence>
<name>A0A8J3C7M6_9ACTN</name>
<evidence type="ECO:0000259" key="11">
    <source>
        <dbReference type="PROSITE" id="PS51192"/>
    </source>
</evidence>
<accession>A0A8J3C7M6</accession>
<evidence type="ECO:0000256" key="7">
    <source>
        <dbReference type="ARBA" id="ARBA00022806"/>
    </source>
</evidence>
<evidence type="ECO:0000256" key="1">
    <source>
        <dbReference type="ARBA" id="ARBA00006847"/>
    </source>
</evidence>
<keyword evidence="9" id="KW-0051">Antiviral defense</keyword>
<comment type="similarity">
    <text evidence="2">In the central section; belongs to the CRISPR-associated helicase Cas3 family.</text>
</comment>
<dbReference type="PROSITE" id="PS51192">
    <property type="entry name" value="HELICASE_ATP_BIND_1"/>
    <property type="match status" value="1"/>
</dbReference>
<dbReference type="NCBIfam" id="TIGR01596">
    <property type="entry name" value="cas3_HD"/>
    <property type="match status" value="1"/>
</dbReference>
<keyword evidence="3" id="KW-0540">Nuclease</keyword>
<sequence length="812" mass="88453">MISPAELHLLDGVWAKSIEQTPGARRHRRAERLTEHSLATRDAGRHIADRIGAAGLLAHRPGFWALVELACLLHDAGKLAEGFQQQVRPGGRAWGQRHEVLSLAYVQLFTASLPLPDAALVAAGVGLHHRWLRSDRGRALRDLYPPTAAWQHIFGYDPDPPPGAPKGRVTADRHRAFLRWCAAQLSRAVPDDSGRRLWERAAEQFAALRAFWEEPVDETTGLIGVLLQGAVTLADHSASAHVALHTHQPLGRDFLTRLPYRPYPHQQTAGRTHGHLILVAPTGTGKTESGLAWAAHQLSSMPGRPRVVWTLPYRASLNAAADVFARTLDPGPGDTTADIGILHGTAALAVLAAAVDDCPPAPPAGGPPDPPRQAPSAADARRAASRVGAMRLFAQRFRVSSAYQLLIGAIAGPKYSSVLLEQANSLIVVDELHAYDPDTFGRLCAAMQLWEELGTRVAILSATLAPPLAGLVRDSLHRPVTVQRAPAGAAPDRHRLVLDEQAITDPDSLAVFAAWLRDGHSVLLIANTVKTAQTLYTALASDAQTVGRRGADAAILLHSRFRGRDRAAIERRLLRRHRERRPGEAPQRGGLVVATQTVEVALRIDLDRGASELAPIESIAQRAGRVNRLGRHPDGVVEYRVHRGPSSLPYEQDALEAAWNALCAAPGPVVSEHSIDTWLRLAYDTPWGRGWAERARRSRDRFRTDFLTFTEPFTDRDEFAEGLRETFDTVDVLLDRDRAEYEQLTTGPDGHALLGADLLIPITYRQWQAVRTTGTAGAGGRIPVIDAPYSSETGLTFSRAPHAQPTPQETVL</sequence>
<dbReference type="InterPro" id="IPR027417">
    <property type="entry name" value="P-loop_NTPase"/>
</dbReference>
<evidence type="ECO:0000256" key="4">
    <source>
        <dbReference type="ARBA" id="ARBA00022723"/>
    </source>
</evidence>
<keyword evidence="7" id="KW-0347">Helicase</keyword>
<evidence type="ECO:0000256" key="3">
    <source>
        <dbReference type="ARBA" id="ARBA00022722"/>
    </source>
</evidence>
<dbReference type="SMART" id="SM00487">
    <property type="entry name" value="DEXDc"/>
    <property type="match status" value="1"/>
</dbReference>
<evidence type="ECO:0000259" key="12">
    <source>
        <dbReference type="PROSITE" id="PS51643"/>
    </source>
</evidence>
<dbReference type="GO" id="GO:0003724">
    <property type="term" value="F:RNA helicase activity"/>
    <property type="evidence" value="ECO:0007669"/>
    <property type="project" value="TreeGrafter"/>
</dbReference>